<accession>A0A831PIC7</accession>
<dbReference type="Proteomes" id="UP000886047">
    <property type="component" value="Unassembled WGS sequence"/>
</dbReference>
<reference evidence="1" key="1">
    <citation type="journal article" date="2020" name="mSystems">
        <title>Genome- and Community-Level Interaction Insights into Carbon Utilization and Element Cycling Functions of Hydrothermarchaeota in Hydrothermal Sediment.</title>
        <authorList>
            <person name="Zhou Z."/>
            <person name="Liu Y."/>
            <person name="Xu W."/>
            <person name="Pan J."/>
            <person name="Luo Z.H."/>
            <person name="Li M."/>
        </authorList>
    </citation>
    <scope>NUCLEOTIDE SEQUENCE [LARGE SCALE GENOMIC DNA]</scope>
    <source>
        <strain evidence="1">SpSt-1217</strain>
    </source>
</reference>
<dbReference type="Gene3D" id="2.130.10.10">
    <property type="entry name" value="YVTN repeat-like/Quinoprotein amine dehydrogenase"/>
    <property type="match status" value="2"/>
</dbReference>
<evidence type="ECO:0008006" key="2">
    <source>
        <dbReference type="Google" id="ProtNLM"/>
    </source>
</evidence>
<name>A0A831PIC7_9BACT</name>
<dbReference type="EMBL" id="DSDK01000162">
    <property type="protein sequence ID" value="HDR50554.1"/>
    <property type="molecule type" value="Genomic_DNA"/>
</dbReference>
<evidence type="ECO:0000313" key="1">
    <source>
        <dbReference type="EMBL" id="HDR50554.1"/>
    </source>
</evidence>
<comment type="caution">
    <text evidence="1">The sequence shown here is derived from an EMBL/GenBank/DDBJ whole genome shotgun (WGS) entry which is preliminary data.</text>
</comment>
<dbReference type="AlphaFoldDB" id="A0A831PIC7"/>
<dbReference type="PROSITE" id="PS51257">
    <property type="entry name" value="PROKAR_LIPOPROTEIN"/>
    <property type="match status" value="1"/>
</dbReference>
<gene>
    <name evidence="1" type="ORF">ENN90_02885</name>
</gene>
<dbReference type="InterPro" id="IPR015943">
    <property type="entry name" value="WD40/YVTN_repeat-like_dom_sf"/>
</dbReference>
<dbReference type="SUPFAM" id="SSF110296">
    <property type="entry name" value="Oligoxyloglucan reducing end-specific cellobiohydrolase"/>
    <property type="match status" value="1"/>
</dbReference>
<protein>
    <recommendedName>
        <fullName evidence="2">Photosynthesis system II assembly factor Ycf48/Hcf136-like domain-containing protein</fullName>
    </recommendedName>
</protein>
<sequence length="431" mass="48815">MKRILFFILSILVFTACEQFPTLGTQILRQFNFQIIGTGQSAEAGNYLPDSVGILMDFESLVPAGERQFIMEIKVWQGGGTVDQTLVYANKSGKMKTRWKVGDASNEQTLKVKIYDTEGLFSSENEIKATSFFSNKLNTINRGFLVGIGGMVRDTINQRSMLIPGRNLYVLTDKFYNWESINYLFNTSLKELEINSSGEVFAAGWNGNLYKTSDWGENWIDLGKPIPENPYYYEFSISKDDYLWANKAEHGIYCSKDNGVTWQKDTAGLENQERMGPVYTFADTAHMAISHSSMMIMKTTDNGLTWKPVYTPEYALTMFVTDENAIIAQNQGGFRLHKSTDGGNTYRQVFSPYVEFGTTSRHLYDKFGADYYVLAPGGGVWKTKDFEDFTELFTFTKQRNLFIDHQGNIYASGFNYSNAADDPTLILPAEN</sequence>
<proteinExistence type="predicted"/>
<organism evidence="1">
    <name type="scientific">Mariniphaga anaerophila</name>
    <dbReference type="NCBI Taxonomy" id="1484053"/>
    <lineage>
        <taxon>Bacteria</taxon>
        <taxon>Pseudomonadati</taxon>
        <taxon>Bacteroidota</taxon>
        <taxon>Bacteroidia</taxon>
        <taxon>Marinilabiliales</taxon>
        <taxon>Prolixibacteraceae</taxon>
        <taxon>Mariniphaga</taxon>
    </lineage>
</organism>